<dbReference type="PANTHER" id="PTHR30055">
    <property type="entry name" value="HTH-TYPE TRANSCRIPTIONAL REGULATOR RUTR"/>
    <property type="match status" value="1"/>
</dbReference>
<dbReference type="RefSeq" id="WP_209645216.1">
    <property type="nucleotide sequence ID" value="NZ_JAGINW010000001.1"/>
</dbReference>
<dbReference type="Proteomes" id="UP001519332">
    <property type="component" value="Unassembled WGS sequence"/>
</dbReference>
<keyword evidence="2 4" id="KW-0238">DNA-binding</keyword>
<feature type="domain" description="HTH tetR-type" evidence="5">
    <location>
        <begin position="8"/>
        <end position="68"/>
    </location>
</feature>
<evidence type="ECO:0000313" key="7">
    <source>
        <dbReference type="Proteomes" id="UP001519332"/>
    </source>
</evidence>
<dbReference type="InterPro" id="IPR036271">
    <property type="entry name" value="Tet_transcr_reg_TetR-rel_C_sf"/>
</dbReference>
<proteinExistence type="predicted"/>
<accession>A0ABS4TUU3</accession>
<dbReference type="SUPFAM" id="SSF46689">
    <property type="entry name" value="Homeodomain-like"/>
    <property type="match status" value="1"/>
</dbReference>
<evidence type="ECO:0000259" key="5">
    <source>
        <dbReference type="PROSITE" id="PS50977"/>
    </source>
</evidence>
<name>A0ABS4TUU3_9PSEU</name>
<dbReference type="Gene3D" id="1.10.357.10">
    <property type="entry name" value="Tetracycline Repressor, domain 2"/>
    <property type="match status" value="1"/>
</dbReference>
<reference evidence="6 7" key="1">
    <citation type="submission" date="2021-03" db="EMBL/GenBank/DDBJ databases">
        <title>Sequencing the genomes of 1000 actinobacteria strains.</title>
        <authorList>
            <person name="Klenk H.-P."/>
        </authorList>
    </citation>
    <scope>NUCLEOTIDE SEQUENCE [LARGE SCALE GENOMIC DNA]</scope>
    <source>
        <strain evidence="6 7">DSM 46670</strain>
    </source>
</reference>
<dbReference type="PANTHER" id="PTHR30055:SF234">
    <property type="entry name" value="HTH-TYPE TRANSCRIPTIONAL REGULATOR BETI"/>
    <property type="match status" value="1"/>
</dbReference>
<organism evidence="6 7">
    <name type="scientific">Kibdelosporangium banguiense</name>
    <dbReference type="NCBI Taxonomy" id="1365924"/>
    <lineage>
        <taxon>Bacteria</taxon>
        <taxon>Bacillati</taxon>
        <taxon>Actinomycetota</taxon>
        <taxon>Actinomycetes</taxon>
        <taxon>Pseudonocardiales</taxon>
        <taxon>Pseudonocardiaceae</taxon>
        <taxon>Kibdelosporangium</taxon>
    </lineage>
</organism>
<comment type="caution">
    <text evidence="6">The sequence shown here is derived from an EMBL/GenBank/DDBJ whole genome shotgun (WGS) entry which is preliminary data.</text>
</comment>
<evidence type="ECO:0000313" key="6">
    <source>
        <dbReference type="EMBL" id="MBP2328165.1"/>
    </source>
</evidence>
<dbReference type="Pfam" id="PF00440">
    <property type="entry name" value="TetR_N"/>
    <property type="match status" value="1"/>
</dbReference>
<evidence type="ECO:0000256" key="1">
    <source>
        <dbReference type="ARBA" id="ARBA00023015"/>
    </source>
</evidence>
<sequence>MPIFVDHEQRREAIVAAAVAVLGELGFAKFTLRAVSKRLGGSVTMVTHYFPSRDALLTRMLEQTLDEARSMQEQLASIPDPYDRIEAVVRYFLPIDREAMAVECARVAMVSHRNVEPAIKQHLALVEPGMRDLIRTAIQDLIPAEEVDPMVDLIRLWTSGVVLSAIEHPELWTPERQTAALQYFMRLIDLPVATS</sequence>
<evidence type="ECO:0000256" key="4">
    <source>
        <dbReference type="PROSITE-ProRule" id="PRU00335"/>
    </source>
</evidence>
<gene>
    <name evidence="6" type="ORF">JOF56_008550</name>
</gene>
<dbReference type="InterPro" id="IPR001647">
    <property type="entry name" value="HTH_TetR"/>
</dbReference>
<keyword evidence="1" id="KW-0805">Transcription regulation</keyword>
<keyword evidence="3" id="KW-0804">Transcription</keyword>
<dbReference type="PROSITE" id="PS50977">
    <property type="entry name" value="HTH_TETR_2"/>
    <property type="match status" value="1"/>
</dbReference>
<evidence type="ECO:0000256" key="3">
    <source>
        <dbReference type="ARBA" id="ARBA00023163"/>
    </source>
</evidence>
<evidence type="ECO:0000256" key="2">
    <source>
        <dbReference type="ARBA" id="ARBA00023125"/>
    </source>
</evidence>
<dbReference type="SUPFAM" id="SSF48498">
    <property type="entry name" value="Tetracyclin repressor-like, C-terminal domain"/>
    <property type="match status" value="1"/>
</dbReference>
<keyword evidence="7" id="KW-1185">Reference proteome</keyword>
<feature type="DNA-binding region" description="H-T-H motif" evidence="4">
    <location>
        <begin position="31"/>
        <end position="50"/>
    </location>
</feature>
<dbReference type="InterPro" id="IPR009057">
    <property type="entry name" value="Homeodomain-like_sf"/>
</dbReference>
<dbReference type="EMBL" id="JAGINW010000001">
    <property type="protein sequence ID" value="MBP2328165.1"/>
    <property type="molecule type" value="Genomic_DNA"/>
</dbReference>
<dbReference type="InterPro" id="IPR050109">
    <property type="entry name" value="HTH-type_TetR-like_transc_reg"/>
</dbReference>
<protein>
    <submittedName>
        <fullName evidence="6">AcrR family transcriptional regulator</fullName>
    </submittedName>
</protein>